<dbReference type="GO" id="GO:1990178">
    <property type="term" value="C:HU-DNA complex"/>
    <property type="evidence" value="ECO:0007669"/>
    <property type="project" value="UniProtKB-ARBA"/>
</dbReference>
<comment type="similarity">
    <text evidence="2 5">Belongs to the bacterial histone-like protein family.</text>
</comment>
<dbReference type="GO" id="GO:0030261">
    <property type="term" value="P:chromosome condensation"/>
    <property type="evidence" value="ECO:0007669"/>
    <property type="project" value="UniProtKB-KW"/>
</dbReference>
<comment type="caution">
    <text evidence="7">The sequence shown here is derived from an EMBL/GenBank/DDBJ whole genome shotgun (WGS) entry which is preliminary data.</text>
</comment>
<dbReference type="RefSeq" id="WP_105064516.1">
    <property type="nucleotide sequence ID" value="NZ_BSOU01000014.1"/>
</dbReference>
<dbReference type="PANTHER" id="PTHR33175">
    <property type="entry name" value="DNA-BINDING PROTEIN HU"/>
    <property type="match status" value="1"/>
</dbReference>
<protein>
    <submittedName>
        <fullName evidence="7">DNA-binding protein HU</fullName>
    </submittedName>
    <submittedName>
        <fullName evidence="6">Transcriptional regulator</fullName>
    </submittedName>
</protein>
<proteinExistence type="inferred from homology"/>
<evidence type="ECO:0000256" key="1">
    <source>
        <dbReference type="ARBA" id="ARBA00003819"/>
    </source>
</evidence>
<dbReference type="SMART" id="SM00411">
    <property type="entry name" value="BHL"/>
    <property type="match status" value="1"/>
</dbReference>
<name>A0A2S7X1B5_9GAMM</name>
<reference evidence="9" key="3">
    <citation type="journal article" date="2019" name="Int. J. Syst. Evol. Microbiol.">
        <title>The Global Catalogue of Microorganisms (GCM) 10K type strain sequencing project: providing services to taxonomists for standard genome sequencing and annotation.</title>
        <authorList>
            <consortium name="The Broad Institute Genomics Platform"/>
            <consortium name="The Broad Institute Genome Sequencing Center for Infectious Disease"/>
            <person name="Wu L."/>
            <person name="Ma J."/>
        </authorList>
    </citation>
    <scope>NUCLEOTIDE SEQUENCE [LARGE SCALE GENOMIC DNA]</scope>
    <source>
        <strain evidence="9">NBRC 105001</strain>
    </source>
</reference>
<keyword evidence="3" id="KW-0226">DNA condensation</keyword>
<reference evidence="7 8" key="2">
    <citation type="submission" date="2016-12" db="EMBL/GenBank/DDBJ databases">
        <title>Diversity of luminous bacteria.</title>
        <authorList>
            <person name="Yoshizawa S."/>
            <person name="Kogure K."/>
        </authorList>
    </citation>
    <scope>NUCLEOTIDE SEQUENCE [LARGE SCALE GENOMIC DNA]</scope>
    <source>
        <strain evidence="7 8">NBRC 105001</strain>
    </source>
</reference>
<dbReference type="PROSITE" id="PS00045">
    <property type="entry name" value="HISTONE_LIKE"/>
    <property type="match status" value="1"/>
</dbReference>
<reference evidence="6" key="1">
    <citation type="journal article" date="2014" name="Int. J. Syst. Evol. Microbiol.">
        <title>Complete genome of a new Firmicutes species belonging to the dominant human colonic microbiota ('Ruminococcus bicirculans') reveals two chromosomes and a selective capacity to utilize plant glucans.</title>
        <authorList>
            <consortium name="NISC Comparative Sequencing Program"/>
            <person name="Wegmann U."/>
            <person name="Louis P."/>
            <person name="Goesmann A."/>
            <person name="Henrissat B."/>
            <person name="Duncan S.H."/>
            <person name="Flint H.J."/>
        </authorList>
    </citation>
    <scope>NUCLEOTIDE SEQUENCE</scope>
    <source>
        <strain evidence="6">NBRC 105001</strain>
    </source>
</reference>
<gene>
    <name evidence="7" type="ORF">BTO23_20885</name>
    <name evidence="6" type="ORF">GCM10007855_36390</name>
</gene>
<evidence type="ECO:0000256" key="5">
    <source>
        <dbReference type="RuleBase" id="RU003939"/>
    </source>
</evidence>
<dbReference type="PANTHER" id="PTHR33175:SF12">
    <property type="entry name" value="DNA-BINDING PROTEIN HU-ALPHA"/>
    <property type="match status" value="1"/>
</dbReference>
<evidence type="ECO:0000313" key="8">
    <source>
        <dbReference type="Proteomes" id="UP000239273"/>
    </source>
</evidence>
<evidence type="ECO:0000313" key="6">
    <source>
        <dbReference type="EMBL" id="GLR76764.1"/>
    </source>
</evidence>
<dbReference type="SUPFAM" id="SSF47729">
    <property type="entry name" value="IHF-like DNA-binding proteins"/>
    <property type="match status" value="1"/>
</dbReference>
<dbReference type="Gene3D" id="4.10.520.10">
    <property type="entry name" value="IHF-like DNA-binding proteins"/>
    <property type="match status" value="1"/>
</dbReference>
<dbReference type="GO" id="GO:0005829">
    <property type="term" value="C:cytosol"/>
    <property type="evidence" value="ECO:0007669"/>
    <property type="project" value="TreeGrafter"/>
</dbReference>
<dbReference type="EMBL" id="BSOU01000014">
    <property type="protein sequence ID" value="GLR76764.1"/>
    <property type="molecule type" value="Genomic_DNA"/>
</dbReference>
<dbReference type="InterPro" id="IPR020816">
    <property type="entry name" value="Histone-like_DNA-bd_CS"/>
</dbReference>
<dbReference type="AlphaFoldDB" id="A0A2S7X1B5"/>
<evidence type="ECO:0000256" key="4">
    <source>
        <dbReference type="ARBA" id="ARBA00023125"/>
    </source>
</evidence>
<dbReference type="PRINTS" id="PR01727">
    <property type="entry name" value="DNABINDINGHU"/>
</dbReference>
<dbReference type="EMBL" id="MSCP01000005">
    <property type="protein sequence ID" value="PQJ83596.1"/>
    <property type="molecule type" value="Genomic_DNA"/>
</dbReference>
<evidence type="ECO:0000256" key="2">
    <source>
        <dbReference type="ARBA" id="ARBA00010529"/>
    </source>
</evidence>
<dbReference type="OrthoDB" id="9799835at2"/>
<dbReference type="Pfam" id="PF00216">
    <property type="entry name" value="Bac_DNA_binding"/>
    <property type="match status" value="1"/>
</dbReference>
<dbReference type="GO" id="GO:0030527">
    <property type="term" value="F:structural constituent of chromatin"/>
    <property type="evidence" value="ECO:0007669"/>
    <property type="project" value="InterPro"/>
</dbReference>
<dbReference type="Proteomes" id="UP001156660">
    <property type="component" value="Unassembled WGS sequence"/>
</dbReference>
<dbReference type="FunFam" id="4.10.520.10:FF:000001">
    <property type="entry name" value="DNA-binding protein HU"/>
    <property type="match status" value="1"/>
</dbReference>
<dbReference type="InterPro" id="IPR000119">
    <property type="entry name" value="Hist_DNA-bd"/>
</dbReference>
<dbReference type="InterPro" id="IPR010992">
    <property type="entry name" value="IHF-like_DNA-bd_dom_sf"/>
</dbReference>
<sequence length="91" mass="9657">MNKKELVAHIADTADLSQQEAIAALNATVEIITNALKDGEEVTLIGFGTFKVNPRAAREGRNPKTGDTIQIAASNAPVFKAGKALKEELNP</sequence>
<comment type="function">
    <text evidence="1">Histone-like DNA-binding protein which is capable of wrapping DNA to stabilize it, and thus to prevent its denaturation under extreme environmental conditions.</text>
</comment>
<evidence type="ECO:0000256" key="3">
    <source>
        <dbReference type="ARBA" id="ARBA00023067"/>
    </source>
</evidence>
<reference evidence="6" key="4">
    <citation type="submission" date="2023-01" db="EMBL/GenBank/DDBJ databases">
        <title>Draft genome sequence of Aliivibrio sifiae strain NBRC 105001.</title>
        <authorList>
            <person name="Sun Q."/>
            <person name="Mori K."/>
        </authorList>
    </citation>
    <scope>NUCLEOTIDE SEQUENCE</scope>
    <source>
        <strain evidence="6">NBRC 105001</strain>
    </source>
</reference>
<keyword evidence="4 7" id="KW-0238">DNA-binding</keyword>
<dbReference type="GO" id="GO:0042802">
    <property type="term" value="F:identical protein binding"/>
    <property type="evidence" value="ECO:0007669"/>
    <property type="project" value="UniProtKB-ARBA"/>
</dbReference>
<keyword evidence="9" id="KW-1185">Reference proteome</keyword>
<accession>A0A2S7X1B5</accession>
<dbReference type="GO" id="GO:0006351">
    <property type="term" value="P:DNA-templated transcription"/>
    <property type="evidence" value="ECO:0007669"/>
    <property type="project" value="UniProtKB-ARBA"/>
</dbReference>
<evidence type="ECO:0000313" key="9">
    <source>
        <dbReference type="Proteomes" id="UP001156660"/>
    </source>
</evidence>
<dbReference type="GO" id="GO:0006270">
    <property type="term" value="P:DNA replication initiation"/>
    <property type="evidence" value="ECO:0007669"/>
    <property type="project" value="UniProtKB-ARBA"/>
</dbReference>
<dbReference type="Proteomes" id="UP000239273">
    <property type="component" value="Unassembled WGS sequence"/>
</dbReference>
<organism evidence="7 8">
    <name type="scientific">Aliivibrio sifiae</name>
    <dbReference type="NCBI Taxonomy" id="566293"/>
    <lineage>
        <taxon>Bacteria</taxon>
        <taxon>Pseudomonadati</taxon>
        <taxon>Pseudomonadota</taxon>
        <taxon>Gammaproteobacteria</taxon>
        <taxon>Vibrionales</taxon>
        <taxon>Vibrionaceae</taxon>
        <taxon>Aliivibrio</taxon>
    </lineage>
</organism>
<evidence type="ECO:0000313" key="7">
    <source>
        <dbReference type="EMBL" id="PQJ83596.1"/>
    </source>
</evidence>
<dbReference type="GO" id="GO:1990103">
    <property type="term" value="C:DnaA-HU complex"/>
    <property type="evidence" value="ECO:0007669"/>
    <property type="project" value="UniProtKB-ARBA"/>
</dbReference>
<dbReference type="GO" id="GO:0003677">
    <property type="term" value="F:DNA binding"/>
    <property type="evidence" value="ECO:0007669"/>
    <property type="project" value="UniProtKB-KW"/>
</dbReference>
<dbReference type="CDD" id="cd13831">
    <property type="entry name" value="HU"/>
    <property type="match status" value="1"/>
</dbReference>